<dbReference type="EMBL" id="NBTY01000113">
    <property type="protein sequence ID" value="OTP72374.1"/>
    <property type="molecule type" value="Genomic_DNA"/>
</dbReference>
<dbReference type="Proteomes" id="UP000194546">
    <property type="component" value="Unassembled WGS sequence"/>
</dbReference>
<dbReference type="AlphaFoldDB" id="A0A242MNN2"/>
<protein>
    <submittedName>
        <fullName evidence="1">Uncharacterized protein</fullName>
    </submittedName>
</protein>
<name>A0A242MNN2_CABSO</name>
<evidence type="ECO:0000313" key="1">
    <source>
        <dbReference type="EMBL" id="OTP72374.1"/>
    </source>
</evidence>
<proteinExistence type="predicted"/>
<comment type="caution">
    <text evidence="1">The sequence shown here is derived from an EMBL/GenBank/DDBJ whole genome shotgun (WGS) entry which is preliminary data.</text>
</comment>
<reference evidence="1 2" key="1">
    <citation type="submission" date="2017-03" db="EMBL/GenBank/DDBJ databases">
        <title>Genome analysis of strain PAMC 26510.</title>
        <authorList>
            <person name="Oh H.-M."/>
            <person name="Yang J.-A."/>
        </authorList>
    </citation>
    <scope>NUCLEOTIDE SEQUENCE [LARGE SCALE GENOMIC DNA]</scope>
    <source>
        <strain evidence="1 2">PAMC 26510</strain>
    </source>
</reference>
<gene>
    <name evidence="1" type="ORF">PAMC26510_21345</name>
</gene>
<sequence length="41" mass="4526">MRTERRIVHPLNIVYGRHQTGSNATVPAIKPAIDTIDKAGK</sequence>
<evidence type="ECO:0000313" key="2">
    <source>
        <dbReference type="Proteomes" id="UP000194546"/>
    </source>
</evidence>
<organism evidence="1 2">
    <name type="scientific">Caballeronia sordidicola</name>
    <name type="common">Burkholderia sordidicola</name>
    <dbReference type="NCBI Taxonomy" id="196367"/>
    <lineage>
        <taxon>Bacteria</taxon>
        <taxon>Pseudomonadati</taxon>
        <taxon>Pseudomonadota</taxon>
        <taxon>Betaproteobacteria</taxon>
        <taxon>Burkholderiales</taxon>
        <taxon>Burkholderiaceae</taxon>
        <taxon>Caballeronia</taxon>
    </lineage>
</organism>
<accession>A0A242MNN2</accession>